<dbReference type="InterPro" id="IPR004385">
    <property type="entry name" value="NDP_pyrophosphatase"/>
</dbReference>
<dbReference type="SUPFAM" id="SSF110857">
    <property type="entry name" value="Gamma-glutamyl cyclotransferase-like"/>
    <property type="match status" value="1"/>
</dbReference>
<dbReference type="Gene3D" id="3.10.490.10">
    <property type="entry name" value="Gamma-glutamyl cyclotransferase-like"/>
    <property type="match status" value="1"/>
</dbReference>
<keyword evidence="6" id="KW-0378">Hydrolase</keyword>
<dbReference type="Pfam" id="PF00293">
    <property type="entry name" value="NUDIX"/>
    <property type="match status" value="1"/>
</dbReference>
<evidence type="ECO:0000256" key="2">
    <source>
        <dbReference type="ARBA" id="ARBA00007482"/>
    </source>
</evidence>
<dbReference type="GO" id="GO:0006753">
    <property type="term" value="P:nucleoside phosphate metabolic process"/>
    <property type="evidence" value="ECO:0007669"/>
    <property type="project" value="TreeGrafter"/>
</dbReference>
<comment type="function">
    <text evidence="8">Acts on ADP-mannose and ADP-glucose as well as ADP-ribose. Prevents glycogen biosynthesis. The reaction catalyzed by this enzyme is a limiting step of the gluconeogenic process.</text>
</comment>
<dbReference type="GO" id="GO:0046872">
    <property type="term" value="F:metal ion binding"/>
    <property type="evidence" value="ECO:0007669"/>
    <property type="project" value="UniProtKB-KW"/>
</dbReference>
<dbReference type="EMBL" id="AATQ01000016">
    <property type="protein sequence ID" value="EAU46289.1"/>
    <property type="molecule type" value="Genomic_DNA"/>
</dbReference>
<dbReference type="eggNOG" id="COG0494">
    <property type="taxonomic scope" value="Bacteria"/>
</dbReference>
<evidence type="ECO:0000256" key="10">
    <source>
        <dbReference type="ARBA" id="ARBA00030308"/>
    </source>
</evidence>
<dbReference type="CDD" id="cd24155">
    <property type="entry name" value="NUDIX_ADPRase"/>
    <property type="match status" value="1"/>
</dbReference>
<keyword evidence="5 13" id="KW-0479">Metal-binding</keyword>
<dbReference type="HOGENOM" id="CLU_040290_0_0_5"/>
<dbReference type="InterPro" id="IPR020084">
    <property type="entry name" value="NUDIX_hydrolase_CS"/>
</dbReference>
<evidence type="ECO:0000256" key="9">
    <source>
        <dbReference type="ARBA" id="ARBA00030162"/>
    </source>
</evidence>
<evidence type="ECO:0000256" key="11">
    <source>
        <dbReference type="ARBA" id="ARBA00033056"/>
    </source>
</evidence>
<feature type="binding site" evidence="13">
    <location>
        <position position="262"/>
    </location>
    <ligand>
        <name>Mg(2+)</name>
        <dbReference type="ChEBI" id="CHEBI:18420"/>
        <label>1</label>
    </ligand>
</feature>
<evidence type="ECO:0000313" key="17">
    <source>
        <dbReference type="Proteomes" id="UP000006230"/>
    </source>
</evidence>
<dbReference type="EC" id="3.6.1.13" evidence="3"/>
<dbReference type="SUPFAM" id="SSF55811">
    <property type="entry name" value="Nudix"/>
    <property type="match status" value="1"/>
</dbReference>
<keyword evidence="7 13" id="KW-0460">Magnesium</keyword>
<feature type="binding site" evidence="13">
    <location>
        <position position="278"/>
    </location>
    <ligand>
        <name>Mg(2+)</name>
        <dbReference type="ChEBI" id="CHEBI:18420"/>
        <label>1</label>
    </ligand>
</feature>
<organism evidence="16 17">
    <name type="scientific">Salipiger bermudensis (strain DSM 26914 / JCM 13377 / KCTC 12554 / HTCC2601)</name>
    <name type="common">Pelagibaca bermudensis</name>
    <dbReference type="NCBI Taxonomy" id="314265"/>
    <lineage>
        <taxon>Bacteria</taxon>
        <taxon>Pseudomonadati</taxon>
        <taxon>Pseudomonadota</taxon>
        <taxon>Alphaproteobacteria</taxon>
        <taxon>Rhodobacterales</taxon>
        <taxon>Roseobacteraceae</taxon>
        <taxon>Salipiger</taxon>
    </lineage>
</organism>
<feature type="binding site" evidence="13">
    <location>
        <position position="331"/>
    </location>
    <ligand>
        <name>Mg(2+)</name>
        <dbReference type="ChEBI" id="CHEBI:18420"/>
        <label>1</label>
    </ligand>
</feature>
<comment type="similarity">
    <text evidence="2">Belongs to the Nudix hydrolase family. NudF subfamily.</text>
</comment>
<dbReference type="RefSeq" id="WP_007800636.1">
    <property type="nucleotide sequence ID" value="NZ_DS022276.1"/>
</dbReference>
<dbReference type="GO" id="GO:0005829">
    <property type="term" value="C:cytosol"/>
    <property type="evidence" value="ECO:0007669"/>
    <property type="project" value="TreeGrafter"/>
</dbReference>
<gene>
    <name evidence="16" type="ORF">R2601_25366</name>
</gene>
<dbReference type="InterPro" id="IPR000086">
    <property type="entry name" value="NUDIX_hydrolase_dom"/>
</dbReference>
<evidence type="ECO:0000259" key="15">
    <source>
        <dbReference type="PROSITE" id="PS51462"/>
    </source>
</evidence>
<dbReference type="InterPro" id="IPR015797">
    <property type="entry name" value="NUDIX_hydrolase-like_dom_sf"/>
</dbReference>
<dbReference type="GO" id="GO:0019693">
    <property type="term" value="P:ribose phosphate metabolic process"/>
    <property type="evidence" value="ECO:0007669"/>
    <property type="project" value="TreeGrafter"/>
</dbReference>
<dbReference type="GO" id="GO:0019144">
    <property type="term" value="F:ADP-sugar diphosphatase activity"/>
    <property type="evidence" value="ECO:0007669"/>
    <property type="project" value="TreeGrafter"/>
</dbReference>
<sequence>MPDLFVYGTLCHRPVLAEILGRDAQAVPAMLPDLSVYYANTKGVPEAALCIAPGTAAEGLLLQGLSDEDMARLAFFSGGFGEGLQEREALTGTGARLPVLVACSACPPQECGPLFHLSEWAADWGELARRTAREIMRQYGRASSAEIAGRRPFLAARAWARILARGGAPHELRSGRGREIVEIVQDHAGFEGFFRTRAFELRHQRFDGSMTETFSRECFVAYDAALVLPYDPATDRVMLIEQLRYGPLFRGDPQLTVLEPAAGLVDAGESPEACALREAQEEAGLDIRELRPMMKVYAAPGYSTEFYHCFLGLCALSEADNGMGGLEEEHEDIRNHVIPFDEALALCDSGEVNVGPLAMMLYWLARHREELRSSA</sequence>
<feature type="short sequence motif" description="Nudix box" evidence="14">
    <location>
        <begin position="263"/>
        <end position="285"/>
    </location>
</feature>
<name>Q0FPW5_SALBH</name>
<feature type="binding site" evidence="13">
    <location>
        <position position="282"/>
    </location>
    <ligand>
        <name>Mg(2+)</name>
        <dbReference type="ChEBI" id="CHEBI:18420"/>
        <label>1</label>
    </ligand>
</feature>
<dbReference type="InterPro" id="IPR013024">
    <property type="entry name" value="GGCT-like"/>
</dbReference>
<protein>
    <recommendedName>
        <fullName evidence="4">ADP-ribose pyrophosphatase</fullName>
        <ecNumber evidence="3">3.6.1.13</ecNumber>
    </recommendedName>
    <alternativeName>
        <fullName evidence="9">ADP-ribose diphosphatase</fullName>
    </alternativeName>
    <alternativeName>
        <fullName evidence="11">ADP-ribose phosphohydrolase</fullName>
    </alternativeName>
    <alternativeName>
        <fullName evidence="10">Adenosine diphosphoribose pyrophosphatase</fullName>
    </alternativeName>
</protein>
<dbReference type="AlphaFoldDB" id="Q0FPW5"/>
<evidence type="ECO:0000256" key="7">
    <source>
        <dbReference type="ARBA" id="ARBA00022842"/>
    </source>
</evidence>
<evidence type="ECO:0000256" key="8">
    <source>
        <dbReference type="ARBA" id="ARBA00025164"/>
    </source>
</evidence>
<dbReference type="OrthoDB" id="5292471at2"/>
<keyword evidence="17" id="KW-1185">Reference proteome</keyword>
<comment type="cofactor">
    <cofactor evidence="1 13">
        <name>Mg(2+)</name>
        <dbReference type="ChEBI" id="CHEBI:18420"/>
    </cofactor>
</comment>
<accession>Q0FPW5</accession>
<dbReference type="InterPro" id="IPR036568">
    <property type="entry name" value="GGCT-like_sf"/>
</dbReference>
<feature type="domain" description="Nudix hydrolase" evidence="15">
    <location>
        <begin position="220"/>
        <end position="360"/>
    </location>
</feature>
<dbReference type="STRING" id="314265.R2601_25366"/>
<evidence type="ECO:0000256" key="13">
    <source>
        <dbReference type="PIRSR" id="PIRSR604385-2"/>
    </source>
</evidence>
<dbReference type="PANTHER" id="PTHR11839">
    <property type="entry name" value="UDP/ADP-SUGAR PYROPHOSPHATASE"/>
    <property type="match status" value="1"/>
</dbReference>
<comment type="catalytic activity">
    <reaction evidence="12">
        <text>ADP-D-ribose + H2O = D-ribose 5-phosphate + AMP + 2 H(+)</text>
        <dbReference type="Rhea" id="RHEA:10412"/>
        <dbReference type="ChEBI" id="CHEBI:15377"/>
        <dbReference type="ChEBI" id="CHEBI:15378"/>
        <dbReference type="ChEBI" id="CHEBI:57967"/>
        <dbReference type="ChEBI" id="CHEBI:78346"/>
        <dbReference type="ChEBI" id="CHEBI:456215"/>
        <dbReference type="EC" id="3.6.1.13"/>
    </reaction>
</comment>
<evidence type="ECO:0000256" key="4">
    <source>
        <dbReference type="ARBA" id="ARBA00013297"/>
    </source>
</evidence>
<dbReference type="GO" id="GO:0047631">
    <property type="term" value="F:ADP-ribose diphosphatase activity"/>
    <property type="evidence" value="ECO:0007669"/>
    <property type="project" value="UniProtKB-EC"/>
</dbReference>
<reference evidence="16 17" key="1">
    <citation type="journal article" date="2010" name="J. Bacteriol.">
        <title>Genome sequences of Pelagibaca bermudensis HTCC2601T and Maritimibacter alkaliphilus HTCC2654T, the type strains of two marine Roseobacter genera.</title>
        <authorList>
            <person name="Thrash J.C."/>
            <person name="Cho J.C."/>
            <person name="Ferriera S."/>
            <person name="Johnson J."/>
            <person name="Vergin K.L."/>
            <person name="Giovannoni S.J."/>
        </authorList>
    </citation>
    <scope>NUCLEOTIDE SEQUENCE [LARGE SCALE GENOMIC DNA]</scope>
    <source>
        <strain evidence="17">DSM 26914 / JCM 13377 / KCTC 12554 / HTCC2601</strain>
    </source>
</reference>
<comment type="caution">
    <text evidence="16">The sequence shown here is derived from an EMBL/GenBank/DDBJ whole genome shotgun (WGS) entry which is preliminary data.</text>
</comment>
<dbReference type="CDD" id="cd06661">
    <property type="entry name" value="GGCT_like"/>
    <property type="match status" value="1"/>
</dbReference>
<dbReference type="Proteomes" id="UP000006230">
    <property type="component" value="Unassembled WGS sequence"/>
</dbReference>
<evidence type="ECO:0000256" key="14">
    <source>
        <dbReference type="PIRSR" id="PIRSR604385-3"/>
    </source>
</evidence>
<evidence type="ECO:0000256" key="6">
    <source>
        <dbReference type="ARBA" id="ARBA00022801"/>
    </source>
</evidence>
<evidence type="ECO:0000256" key="5">
    <source>
        <dbReference type="ARBA" id="ARBA00022723"/>
    </source>
</evidence>
<evidence type="ECO:0000256" key="12">
    <source>
        <dbReference type="ARBA" id="ARBA00049546"/>
    </source>
</evidence>
<evidence type="ECO:0000256" key="3">
    <source>
        <dbReference type="ARBA" id="ARBA00012453"/>
    </source>
</evidence>
<dbReference type="NCBIfam" id="TIGR00052">
    <property type="entry name" value="nudix-type nucleoside diphosphatase, YffH/AdpP family"/>
    <property type="match status" value="1"/>
</dbReference>
<evidence type="ECO:0000256" key="1">
    <source>
        <dbReference type="ARBA" id="ARBA00001946"/>
    </source>
</evidence>
<evidence type="ECO:0000313" key="16">
    <source>
        <dbReference type="EMBL" id="EAU46289.1"/>
    </source>
</evidence>
<dbReference type="PROSITE" id="PS51462">
    <property type="entry name" value="NUDIX"/>
    <property type="match status" value="1"/>
</dbReference>
<dbReference type="Gene3D" id="3.90.79.10">
    <property type="entry name" value="Nucleoside Triphosphate Pyrophosphohydrolase"/>
    <property type="match status" value="1"/>
</dbReference>
<dbReference type="PROSITE" id="PS00893">
    <property type="entry name" value="NUDIX_BOX"/>
    <property type="match status" value="1"/>
</dbReference>
<proteinExistence type="inferred from homology"/>
<dbReference type="PANTHER" id="PTHR11839:SF5">
    <property type="entry name" value="ADP-RIBOSE PYROPHOSPHATASE"/>
    <property type="match status" value="1"/>
</dbReference>